<dbReference type="InterPro" id="IPR050834">
    <property type="entry name" value="Glycosyltransf_2"/>
</dbReference>
<dbReference type="InterPro" id="IPR029044">
    <property type="entry name" value="Nucleotide-diphossugar_trans"/>
</dbReference>
<reference evidence="2 3" key="1">
    <citation type="submission" date="2015-09" db="EMBL/GenBank/DDBJ databases">
        <authorList>
            <consortium name="Pathogen Informatics"/>
        </authorList>
    </citation>
    <scope>NUCLEOTIDE SEQUENCE [LARGE SCALE GENOMIC DNA]</scope>
    <source>
        <strain evidence="2 3">2789STDY5608823</strain>
    </source>
</reference>
<dbReference type="InterPro" id="IPR001173">
    <property type="entry name" value="Glyco_trans_2-like"/>
</dbReference>
<dbReference type="PANTHER" id="PTHR43685:SF2">
    <property type="entry name" value="GLYCOSYLTRANSFERASE 2-LIKE DOMAIN-CONTAINING PROTEIN"/>
    <property type="match status" value="1"/>
</dbReference>
<evidence type="ECO:0000313" key="2">
    <source>
        <dbReference type="EMBL" id="CUO49252.1"/>
    </source>
</evidence>
<sequence>MLSNSKVPKCVVLMASYNGIPFISEQIDSILSQAEVDVRLFVRDDGSSDGTRDLLQRYADEGSLTLLTGENLGPALGFLTLLRNAPEADYYAFSDQDDIWDSDKLITAIKQLKKQENLALYHCNSRLVDSAGNEMGRLTYGQQRCISYRDNDPLNQLCIGSPMGCTQVFDRRIWEVVCLHELPHPVIMHDKLIANLCVLLGYRIVFDASPHMGYRQHGRNVVGVSTDLPSKVIEKINSFCHPREITLAKQVTGLLSTYSDCILPPERALGELVSKMDASFMARCRVSFSSRLNFGSLQEGLFNRSLLLFGKR</sequence>
<dbReference type="PANTHER" id="PTHR43685">
    <property type="entry name" value="GLYCOSYLTRANSFERASE"/>
    <property type="match status" value="1"/>
</dbReference>
<dbReference type="AlphaFoldDB" id="A0A174FG66"/>
<evidence type="ECO:0000259" key="1">
    <source>
        <dbReference type="Pfam" id="PF00535"/>
    </source>
</evidence>
<dbReference type="Pfam" id="PF00535">
    <property type="entry name" value="Glycos_transf_2"/>
    <property type="match status" value="1"/>
</dbReference>
<feature type="domain" description="Glycosyltransferase 2-like" evidence="1">
    <location>
        <begin position="12"/>
        <end position="138"/>
    </location>
</feature>
<accession>A0A174FG66</accession>
<dbReference type="RefSeq" id="WP_082421944.1">
    <property type="nucleotide sequence ID" value="NZ_CYYP01000017.1"/>
</dbReference>
<dbReference type="Proteomes" id="UP000095468">
    <property type="component" value="Unassembled WGS sequence"/>
</dbReference>
<organism evidence="2 3">
    <name type="scientific">Collinsella aerofaciens</name>
    <dbReference type="NCBI Taxonomy" id="74426"/>
    <lineage>
        <taxon>Bacteria</taxon>
        <taxon>Bacillati</taxon>
        <taxon>Actinomycetota</taxon>
        <taxon>Coriobacteriia</taxon>
        <taxon>Coriobacteriales</taxon>
        <taxon>Coriobacteriaceae</taxon>
        <taxon>Collinsella</taxon>
    </lineage>
</organism>
<evidence type="ECO:0000313" key="3">
    <source>
        <dbReference type="Proteomes" id="UP000095468"/>
    </source>
</evidence>
<dbReference type="Gene3D" id="3.90.550.10">
    <property type="entry name" value="Spore Coat Polysaccharide Biosynthesis Protein SpsA, Chain A"/>
    <property type="match status" value="1"/>
</dbReference>
<gene>
    <name evidence="2" type="primary">spsA</name>
    <name evidence="2" type="ORF">ERS852381_01693</name>
</gene>
<protein>
    <submittedName>
        <fullName evidence="2">Spore coat polysaccharide biosynthesis protein spsA</fullName>
    </submittedName>
</protein>
<proteinExistence type="predicted"/>
<name>A0A174FG66_9ACTN</name>
<dbReference type="EMBL" id="CYYP01000017">
    <property type="protein sequence ID" value="CUO49252.1"/>
    <property type="molecule type" value="Genomic_DNA"/>
</dbReference>
<dbReference type="SUPFAM" id="SSF53448">
    <property type="entry name" value="Nucleotide-diphospho-sugar transferases"/>
    <property type="match status" value="1"/>
</dbReference>